<proteinExistence type="predicted"/>
<feature type="compositionally biased region" description="Polar residues" evidence="1">
    <location>
        <begin position="289"/>
        <end position="299"/>
    </location>
</feature>
<dbReference type="InterPro" id="IPR010982">
    <property type="entry name" value="Lambda_DNA-bd_dom_sf"/>
</dbReference>
<dbReference type="InterPro" id="IPR041413">
    <property type="entry name" value="MLTR_LBD"/>
</dbReference>
<dbReference type="Gene3D" id="3.30.450.180">
    <property type="match status" value="1"/>
</dbReference>
<name>A0ABW6NJW6_9NOCA</name>
<feature type="region of interest" description="Disordered" evidence="1">
    <location>
        <begin position="278"/>
        <end position="299"/>
    </location>
</feature>
<dbReference type="RefSeq" id="WP_387251626.1">
    <property type="nucleotide sequence ID" value="NZ_JBIALX010000005.1"/>
</dbReference>
<gene>
    <name evidence="3" type="ORF">ACFYTH_15475</name>
</gene>
<feature type="domain" description="HTH cro/C1-type" evidence="2">
    <location>
        <begin position="31"/>
        <end position="80"/>
    </location>
</feature>
<evidence type="ECO:0000313" key="4">
    <source>
        <dbReference type="Proteomes" id="UP001601521"/>
    </source>
</evidence>
<dbReference type="Proteomes" id="UP001601521">
    <property type="component" value="Unassembled WGS sequence"/>
</dbReference>
<dbReference type="InterPro" id="IPR001387">
    <property type="entry name" value="Cro/C1-type_HTH"/>
</dbReference>
<comment type="caution">
    <text evidence="3">The sequence shown here is derived from an EMBL/GenBank/DDBJ whole genome shotgun (WGS) entry which is preliminary data.</text>
</comment>
<dbReference type="SUPFAM" id="SSF47413">
    <property type="entry name" value="lambda repressor-like DNA-binding domains"/>
    <property type="match status" value="1"/>
</dbReference>
<reference evidence="3 4" key="1">
    <citation type="submission" date="2024-10" db="EMBL/GenBank/DDBJ databases">
        <title>The Natural Products Discovery Center: Release of the First 8490 Sequenced Strains for Exploring Actinobacteria Biosynthetic Diversity.</title>
        <authorList>
            <person name="Kalkreuter E."/>
            <person name="Kautsar S.A."/>
            <person name="Yang D."/>
            <person name="Bader C.D."/>
            <person name="Teijaro C.N."/>
            <person name="Fluegel L."/>
            <person name="Davis C.M."/>
            <person name="Simpson J.R."/>
            <person name="Lauterbach L."/>
            <person name="Steele A.D."/>
            <person name="Gui C."/>
            <person name="Meng S."/>
            <person name="Li G."/>
            <person name="Viehrig K."/>
            <person name="Ye F."/>
            <person name="Su P."/>
            <person name="Kiefer A.F."/>
            <person name="Nichols A."/>
            <person name="Cepeda A.J."/>
            <person name="Yan W."/>
            <person name="Fan B."/>
            <person name="Jiang Y."/>
            <person name="Adhikari A."/>
            <person name="Zheng C.-J."/>
            <person name="Schuster L."/>
            <person name="Cowan T.M."/>
            <person name="Smanski M.J."/>
            <person name="Chevrette M.G."/>
            <person name="De Carvalho L.P.S."/>
            <person name="Shen B."/>
        </authorList>
    </citation>
    <scope>NUCLEOTIDE SEQUENCE [LARGE SCALE GENOMIC DNA]</scope>
    <source>
        <strain evidence="3 4">NPDC004550</strain>
    </source>
</reference>
<dbReference type="EMBL" id="JBIALX010000005">
    <property type="protein sequence ID" value="MFF0454762.1"/>
    <property type="molecule type" value="Genomic_DNA"/>
</dbReference>
<keyword evidence="4" id="KW-1185">Reference proteome</keyword>
<dbReference type="PROSITE" id="PS50943">
    <property type="entry name" value="HTH_CROC1"/>
    <property type="match status" value="1"/>
</dbReference>
<evidence type="ECO:0000259" key="2">
    <source>
        <dbReference type="PROSITE" id="PS50943"/>
    </source>
</evidence>
<evidence type="ECO:0000256" key="1">
    <source>
        <dbReference type="SAM" id="MobiDB-lite"/>
    </source>
</evidence>
<evidence type="ECO:0000313" key="3">
    <source>
        <dbReference type="EMBL" id="MFF0454762.1"/>
    </source>
</evidence>
<organism evidence="3 4">
    <name type="scientific">Nocardia africana</name>
    <dbReference type="NCBI Taxonomy" id="134964"/>
    <lineage>
        <taxon>Bacteria</taxon>
        <taxon>Bacillati</taxon>
        <taxon>Actinomycetota</taxon>
        <taxon>Actinomycetes</taxon>
        <taxon>Mycobacteriales</taxon>
        <taxon>Nocardiaceae</taxon>
        <taxon>Nocardia</taxon>
    </lineage>
</organism>
<dbReference type="Pfam" id="PF13560">
    <property type="entry name" value="HTH_31"/>
    <property type="match status" value="1"/>
</dbReference>
<protein>
    <submittedName>
        <fullName evidence="3">Helix-turn-helix domain-containing protein</fullName>
    </submittedName>
</protein>
<dbReference type="Gene3D" id="1.10.260.40">
    <property type="entry name" value="lambda repressor-like DNA-binding domains"/>
    <property type="match status" value="1"/>
</dbReference>
<accession>A0ABW6NJW6</accession>
<dbReference type="SMART" id="SM00530">
    <property type="entry name" value="HTH_XRE"/>
    <property type="match status" value="1"/>
</dbReference>
<dbReference type="Pfam" id="PF17765">
    <property type="entry name" value="MLTR_LBD"/>
    <property type="match status" value="1"/>
</dbReference>
<dbReference type="PANTHER" id="PTHR35010">
    <property type="entry name" value="BLL4672 PROTEIN-RELATED"/>
    <property type="match status" value="1"/>
</dbReference>
<dbReference type="CDD" id="cd00093">
    <property type="entry name" value="HTH_XRE"/>
    <property type="match status" value="1"/>
</dbReference>
<dbReference type="PANTHER" id="PTHR35010:SF2">
    <property type="entry name" value="BLL4672 PROTEIN"/>
    <property type="match status" value="1"/>
</dbReference>
<sequence length="299" mass="32640">MEIAKDIRDFLMTRRAKVTPQQVGLPAAGRRRVAGLRREEVARLAGVSTEYYIQVERGRVAGVSDEVLHAIARALLLDEAETTHLFALARATASKPRRTRTPRQSVPETVQTLLDAMGTAPAVVQNGHLDLLAANALGRAIYGDVFERHSGATPNLARFIFLDDHAEHTFPDWDRAADDAVALLRVEAARSPHSPAVTGLIGELATRSEQFRTRWAAHDVRAHRRGTKRFHHRMVGDLALRYEALQISADAGLTIVAFTAEPNSSAQEALLLLASWTAPEPDAGGNRPADSTLSTEADE</sequence>